<feature type="region of interest" description="Disordered" evidence="1">
    <location>
        <begin position="24"/>
        <end position="44"/>
    </location>
</feature>
<sequence length="81" mass="9498">MSELHPTSFNNKLSNDNMIEKCSSEHIKKKKKKKKDEKKCKLQKKEENKTRTVILNFRNVKGGWNLSIYPLVNLYASQRGC</sequence>
<reference evidence="3" key="3">
    <citation type="submission" date="2015-04" db="UniProtKB">
        <authorList>
            <consortium name="EnsemblPlants"/>
        </authorList>
    </citation>
    <scope>IDENTIFICATION</scope>
    <source>
        <strain evidence="3">cv. Jemalong A17</strain>
    </source>
</reference>
<dbReference type="Proteomes" id="UP000002051">
    <property type="component" value="Chromosome 8"/>
</dbReference>
<feature type="compositionally biased region" description="Basic residues" evidence="1">
    <location>
        <begin position="27"/>
        <end position="36"/>
    </location>
</feature>
<proteinExistence type="predicted"/>
<organism evidence="2 4">
    <name type="scientific">Medicago truncatula</name>
    <name type="common">Barrel medic</name>
    <name type="synonym">Medicago tribuloides</name>
    <dbReference type="NCBI Taxonomy" id="3880"/>
    <lineage>
        <taxon>Eukaryota</taxon>
        <taxon>Viridiplantae</taxon>
        <taxon>Streptophyta</taxon>
        <taxon>Embryophyta</taxon>
        <taxon>Tracheophyta</taxon>
        <taxon>Spermatophyta</taxon>
        <taxon>Magnoliopsida</taxon>
        <taxon>eudicotyledons</taxon>
        <taxon>Gunneridae</taxon>
        <taxon>Pentapetalae</taxon>
        <taxon>rosids</taxon>
        <taxon>fabids</taxon>
        <taxon>Fabales</taxon>
        <taxon>Fabaceae</taxon>
        <taxon>Papilionoideae</taxon>
        <taxon>50 kb inversion clade</taxon>
        <taxon>NPAAA clade</taxon>
        <taxon>Hologalegina</taxon>
        <taxon>IRL clade</taxon>
        <taxon>Trifolieae</taxon>
        <taxon>Medicago</taxon>
    </lineage>
</organism>
<evidence type="ECO:0000256" key="1">
    <source>
        <dbReference type="SAM" id="MobiDB-lite"/>
    </source>
</evidence>
<dbReference type="EMBL" id="CM001224">
    <property type="protein sequence ID" value="KEH19786.1"/>
    <property type="molecule type" value="Genomic_DNA"/>
</dbReference>
<reference evidence="2 4" key="2">
    <citation type="journal article" date="2014" name="BMC Genomics">
        <title>An improved genome release (version Mt4.0) for the model legume Medicago truncatula.</title>
        <authorList>
            <person name="Tang H."/>
            <person name="Krishnakumar V."/>
            <person name="Bidwell S."/>
            <person name="Rosen B."/>
            <person name="Chan A."/>
            <person name="Zhou S."/>
            <person name="Gentzbittel L."/>
            <person name="Childs K.L."/>
            <person name="Yandell M."/>
            <person name="Gundlach H."/>
            <person name="Mayer K.F."/>
            <person name="Schwartz D.C."/>
            <person name="Town C.D."/>
        </authorList>
    </citation>
    <scope>GENOME REANNOTATION</scope>
    <source>
        <strain evidence="2">A17</strain>
        <strain evidence="3 4">cv. Jemalong A17</strain>
    </source>
</reference>
<dbReference type="AlphaFoldDB" id="A0A072TRF2"/>
<keyword evidence="4" id="KW-1185">Reference proteome</keyword>
<dbReference type="HOGENOM" id="CLU_2577541_0_0_1"/>
<protein>
    <submittedName>
        <fullName evidence="2 3">Uncharacterized protein</fullName>
    </submittedName>
</protein>
<accession>A0A072TRF2</accession>
<evidence type="ECO:0000313" key="2">
    <source>
        <dbReference type="EMBL" id="KEH19786.1"/>
    </source>
</evidence>
<reference evidence="2 4" key="1">
    <citation type="journal article" date="2011" name="Nature">
        <title>The Medicago genome provides insight into the evolution of rhizobial symbioses.</title>
        <authorList>
            <person name="Young N.D."/>
            <person name="Debelle F."/>
            <person name="Oldroyd G.E."/>
            <person name="Geurts R."/>
            <person name="Cannon S.B."/>
            <person name="Udvardi M.K."/>
            <person name="Benedito V.A."/>
            <person name="Mayer K.F."/>
            <person name="Gouzy J."/>
            <person name="Schoof H."/>
            <person name="Van de Peer Y."/>
            <person name="Proost S."/>
            <person name="Cook D.R."/>
            <person name="Meyers B.C."/>
            <person name="Spannagl M."/>
            <person name="Cheung F."/>
            <person name="De Mita S."/>
            <person name="Krishnakumar V."/>
            <person name="Gundlach H."/>
            <person name="Zhou S."/>
            <person name="Mudge J."/>
            <person name="Bharti A.K."/>
            <person name="Murray J.D."/>
            <person name="Naoumkina M.A."/>
            <person name="Rosen B."/>
            <person name="Silverstein K.A."/>
            <person name="Tang H."/>
            <person name="Rombauts S."/>
            <person name="Zhao P.X."/>
            <person name="Zhou P."/>
            <person name="Barbe V."/>
            <person name="Bardou P."/>
            <person name="Bechner M."/>
            <person name="Bellec A."/>
            <person name="Berger A."/>
            <person name="Berges H."/>
            <person name="Bidwell S."/>
            <person name="Bisseling T."/>
            <person name="Choisne N."/>
            <person name="Couloux A."/>
            <person name="Denny R."/>
            <person name="Deshpande S."/>
            <person name="Dai X."/>
            <person name="Doyle J.J."/>
            <person name="Dudez A.M."/>
            <person name="Farmer A.D."/>
            <person name="Fouteau S."/>
            <person name="Franken C."/>
            <person name="Gibelin C."/>
            <person name="Gish J."/>
            <person name="Goldstein S."/>
            <person name="Gonzalez A.J."/>
            <person name="Green P.J."/>
            <person name="Hallab A."/>
            <person name="Hartog M."/>
            <person name="Hua A."/>
            <person name="Humphray S.J."/>
            <person name="Jeong D.H."/>
            <person name="Jing Y."/>
            <person name="Jocker A."/>
            <person name="Kenton S.M."/>
            <person name="Kim D.J."/>
            <person name="Klee K."/>
            <person name="Lai H."/>
            <person name="Lang C."/>
            <person name="Lin S."/>
            <person name="Macmil S.L."/>
            <person name="Magdelenat G."/>
            <person name="Matthews L."/>
            <person name="McCorrison J."/>
            <person name="Monaghan E.L."/>
            <person name="Mun J.H."/>
            <person name="Najar F.Z."/>
            <person name="Nicholson C."/>
            <person name="Noirot C."/>
            <person name="O'Bleness M."/>
            <person name="Paule C.R."/>
            <person name="Poulain J."/>
            <person name="Prion F."/>
            <person name="Qin B."/>
            <person name="Qu C."/>
            <person name="Retzel E.F."/>
            <person name="Riddle C."/>
            <person name="Sallet E."/>
            <person name="Samain S."/>
            <person name="Samson N."/>
            <person name="Sanders I."/>
            <person name="Saurat O."/>
            <person name="Scarpelli C."/>
            <person name="Schiex T."/>
            <person name="Segurens B."/>
            <person name="Severin A.J."/>
            <person name="Sherrier D.J."/>
            <person name="Shi R."/>
            <person name="Sims S."/>
            <person name="Singer S.R."/>
            <person name="Sinharoy S."/>
            <person name="Sterck L."/>
            <person name="Viollet A."/>
            <person name="Wang B.B."/>
            <person name="Wang K."/>
            <person name="Wang M."/>
            <person name="Wang X."/>
            <person name="Warfsmann J."/>
            <person name="Weissenbach J."/>
            <person name="White D.D."/>
            <person name="White J.D."/>
            <person name="Wiley G.B."/>
            <person name="Wincker P."/>
            <person name="Xing Y."/>
            <person name="Yang L."/>
            <person name="Yao Z."/>
            <person name="Ying F."/>
            <person name="Zhai J."/>
            <person name="Zhou L."/>
            <person name="Zuber A."/>
            <person name="Denarie J."/>
            <person name="Dixon R.A."/>
            <person name="May G.D."/>
            <person name="Schwartz D.C."/>
            <person name="Rogers J."/>
            <person name="Quetier F."/>
            <person name="Town C.D."/>
            <person name="Roe B.A."/>
        </authorList>
    </citation>
    <scope>NUCLEOTIDE SEQUENCE [LARGE SCALE GENOMIC DNA]</scope>
    <source>
        <strain evidence="2">A17</strain>
        <strain evidence="3 4">cv. Jemalong A17</strain>
    </source>
</reference>
<name>A0A072TRF2_MEDTR</name>
<gene>
    <name evidence="2" type="ordered locus">MTR_8g468450</name>
</gene>
<evidence type="ECO:0000313" key="3">
    <source>
        <dbReference type="EnsemblPlants" id="KEH19786"/>
    </source>
</evidence>
<evidence type="ECO:0000313" key="4">
    <source>
        <dbReference type="Proteomes" id="UP000002051"/>
    </source>
</evidence>
<dbReference type="EnsemblPlants" id="KEH19786">
    <property type="protein sequence ID" value="KEH19786"/>
    <property type="gene ID" value="MTR_8g468450"/>
</dbReference>